<evidence type="ECO:0000313" key="5">
    <source>
        <dbReference type="EMBL" id="SEI46024.1"/>
    </source>
</evidence>
<sequence length="386" mass="44479">MWFLRESSENFFNVSPDCLYLTFIYTEIIVEEKEDSLLSGVKEIARRAKVSRATVDRVIHNRPGVSLKTKNRINAIIEELEYQPNVLAQRLALTSRGILRLAVLLPDISQETEYWKAPLEGINKAETEIKQYGLQVDYYFFDQNEQAVFAEQVRLIMENKPDGVLITPTFETESIALLSYCKAKKIPCVLMNSDIPGQQRLCYIGPELFDSGYLSAQLVHYCLKEKQKVMIVNIAREIENNVAILRKEEGFLAYFKEKLSEDLLVSLNTTDTSYPAVAGKLNELLQEEYHVGVIYVTNSRVSLVAKWLESIGRNDIILIGYDYLDSNIEFLKKGIIDFLLCEKPQEQGYRSVMTLFQFLVFSTVVKEDYLIPIDIITSANYRYYRN</sequence>
<keyword evidence="3" id="KW-0804">Transcription</keyword>
<dbReference type="SUPFAM" id="SSF47413">
    <property type="entry name" value="lambda repressor-like DNA-binding domains"/>
    <property type="match status" value="1"/>
</dbReference>
<dbReference type="GO" id="GO:0000976">
    <property type="term" value="F:transcription cis-regulatory region binding"/>
    <property type="evidence" value="ECO:0007669"/>
    <property type="project" value="TreeGrafter"/>
</dbReference>
<dbReference type="Pfam" id="PF13407">
    <property type="entry name" value="Peripla_BP_4"/>
    <property type="match status" value="1"/>
</dbReference>
<protein>
    <submittedName>
        <fullName evidence="5">Transcriptional regulator, LacI family</fullName>
    </submittedName>
</protein>
<dbReference type="InterPro" id="IPR010982">
    <property type="entry name" value="Lambda_DNA-bd_dom_sf"/>
</dbReference>
<dbReference type="PANTHER" id="PTHR30146:SF144">
    <property type="entry name" value="LACI-FAMILY TRANSCRIPTION REGULATOR"/>
    <property type="match status" value="1"/>
</dbReference>
<keyword evidence="1" id="KW-0805">Transcription regulation</keyword>
<accession>A0A1H6QYH3</accession>
<evidence type="ECO:0000259" key="4">
    <source>
        <dbReference type="PROSITE" id="PS50932"/>
    </source>
</evidence>
<dbReference type="PROSITE" id="PS00356">
    <property type="entry name" value="HTH_LACI_1"/>
    <property type="match status" value="1"/>
</dbReference>
<name>A0A1H6QYH3_9BACT</name>
<evidence type="ECO:0000313" key="6">
    <source>
        <dbReference type="Proteomes" id="UP000199532"/>
    </source>
</evidence>
<dbReference type="CDD" id="cd06307">
    <property type="entry name" value="PBP1_sugar_binding"/>
    <property type="match status" value="1"/>
</dbReference>
<dbReference type="AlphaFoldDB" id="A0A1H6QYH3"/>
<organism evidence="5 6">
    <name type="scientific">Dyadobacter koreensis</name>
    <dbReference type="NCBI Taxonomy" id="408657"/>
    <lineage>
        <taxon>Bacteria</taxon>
        <taxon>Pseudomonadati</taxon>
        <taxon>Bacteroidota</taxon>
        <taxon>Cytophagia</taxon>
        <taxon>Cytophagales</taxon>
        <taxon>Spirosomataceae</taxon>
        <taxon>Dyadobacter</taxon>
    </lineage>
</organism>
<gene>
    <name evidence="5" type="ORF">SAMN04487995_0911</name>
</gene>
<dbReference type="STRING" id="408657.SAMN04487995_0911"/>
<evidence type="ECO:0000256" key="1">
    <source>
        <dbReference type="ARBA" id="ARBA00023015"/>
    </source>
</evidence>
<dbReference type="InterPro" id="IPR028082">
    <property type="entry name" value="Peripla_BP_I"/>
</dbReference>
<dbReference type="Pfam" id="PF00356">
    <property type="entry name" value="LacI"/>
    <property type="match status" value="1"/>
</dbReference>
<dbReference type="SUPFAM" id="SSF53822">
    <property type="entry name" value="Periplasmic binding protein-like I"/>
    <property type="match status" value="1"/>
</dbReference>
<dbReference type="PANTHER" id="PTHR30146">
    <property type="entry name" value="LACI-RELATED TRANSCRIPTIONAL REPRESSOR"/>
    <property type="match status" value="1"/>
</dbReference>
<keyword evidence="2" id="KW-0238">DNA-binding</keyword>
<dbReference type="Gene3D" id="1.10.260.40">
    <property type="entry name" value="lambda repressor-like DNA-binding domains"/>
    <property type="match status" value="1"/>
</dbReference>
<reference evidence="5 6" key="1">
    <citation type="submission" date="2016-10" db="EMBL/GenBank/DDBJ databases">
        <authorList>
            <person name="de Groot N.N."/>
        </authorList>
    </citation>
    <scope>NUCLEOTIDE SEQUENCE [LARGE SCALE GENOMIC DNA]</scope>
    <source>
        <strain evidence="5 6">DSM 19938</strain>
    </source>
</reference>
<dbReference type="PROSITE" id="PS50932">
    <property type="entry name" value="HTH_LACI_2"/>
    <property type="match status" value="1"/>
</dbReference>
<dbReference type="GO" id="GO:0003700">
    <property type="term" value="F:DNA-binding transcription factor activity"/>
    <property type="evidence" value="ECO:0007669"/>
    <property type="project" value="TreeGrafter"/>
</dbReference>
<dbReference type="EMBL" id="FNXY01000001">
    <property type="protein sequence ID" value="SEI46024.1"/>
    <property type="molecule type" value="Genomic_DNA"/>
</dbReference>
<evidence type="ECO:0000256" key="2">
    <source>
        <dbReference type="ARBA" id="ARBA00023125"/>
    </source>
</evidence>
<proteinExistence type="predicted"/>
<evidence type="ECO:0000256" key="3">
    <source>
        <dbReference type="ARBA" id="ARBA00023163"/>
    </source>
</evidence>
<dbReference type="Gene3D" id="3.40.50.2300">
    <property type="match status" value="2"/>
</dbReference>
<dbReference type="Proteomes" id="UP000199532">
    <property type="component" value="Unassembled WGS sequence"/>
</dbReference>
<keyword evidence="6" id="KW-1185">Reference proteome</keyword>
<dbReference type="CDD" id="cd01392">
    <property type="entry name" value="HTH_LacI"/>
    <property type="match status" value="1"/>
</dbReference>
<feature type="domain" description="HTH lacI-type" evidence="4">
    <location>
        <begin position="39"/>
        <end position="93"/>
    </location>
</feature>
<dbReference type="InterPro" id="IPR025997">
    <property type="entry name" value="SBP_2_dom"/>
</dbReference>
<dbReference type="InterPro" id="IPR000843">
    <property type="entry name" value="HTH_LacI"/>
</dbReference>
<dbReference type="SMART" id="SM00354">
    <property type="entry name" value="HTH_LACI"/>
    <property type="match status" value="1"/>
</dbReference>